<dbReference type="EMBL" id="JAEPRB010000012">
    <property type="protein sequence ID" value="KAG2226869.1"/>
    <property type="molecule type" value="Genomic_DNA"/>
</dbReference>
<dbReference type="InterPro" id="IPR023214">
    <property type="entry name" value="HAD_sf"/>
</dbReference>
<dbReference type="InterPro" id="IPR006439">
    <property type="entry name" value="HAD-SF_hydro_IA"/>
</dbReference>
<feature type="compositionally biased region" description="Low complexity" evidence="1">
    <location>
        <begin position="270"/>
        <end position="296"/>
    </location>
</feature>
<evidence type="ECO:0000256" key="1">
    <source>
        <dbReference type="SAM" id="MobiDB-lite"/>
    </source>
</evidence>
<organism evidence="2 3">
    <name type="scientific">Circinella minor</name>
    <dbReference type="NCBI Taxonomy" id="1195481"/>
    <lineage>
        <taxon>Eukaryota</taxon>
        <taxon>Fungi</taxon>
        <taxon>Fungi incertae sedis</taxon>
        <taxon>Mucoromycota</taxon>
        <taxon>Mucoromycotina</taxon>
        <taxon>Mucoromycetes</taxon>
        <taxon>Mucorales</taxon>
        <taxon>Lichtheimiaceae</taxon>
        <taxon>Circinella</taxon>
    </lineage>
</organism>
<dbReference type="PANTHER" id="PTHR46191">
    <property type="match status" value="1"/>
</dbReference>
<dbReference type="InterPro" id="IPR036412">
    <property type="entry name" value="HAD-like_sf"/>
</dbReference>
<accession>A0A8H7VTU7</accession>
<dbReference type="AlphaFoldDB" id="A0A8H7VTU7"/>
<dbReference type="Proteomes" id="UP000646827">
    <property type="component" value="Unassembled WGS sequence"/>
</dbReference>
<sequence length="296" mass="32596">MAGQGIKLITFDAYLTLFKPVGSVSLQYAEEAGKLGVQITKTAISQHYGPVYRNHLQQAPLYGRHLGMSTRSWWEKTIYEIFITAGAVKKDLDPVYNKLFNILWVRFTTAEGYTVFPDVPDTLAELKKRGFKMGVVSNTDDTLEFMLKDLNLTQYFDFILPSCVVGYDKPDPRIYKAALEIAGGNIRPDETLHVGDDIETDFHGPRNAGFRSTLLKRVYNDAVTEFVSEAKLSATEAAAAEISKQNASIPNSIASLNELCDILSDCQRQPSTPTPSATTTAPINTPSSTSTVSVPV</sequence>
<dbReference type="PRINTS" id="PR00413">
    <property type="entry name" value="HADHALOGNASE"/>
</dbReference>
<name>A0A8H7VTU7_9FUNG</name>
<feature type="region of interest" description="Disordered" evidence="1">
    <location>
        <begin position="267"/>
        <end position="296"/>
    </location>
</feature>
<dbReference type="NCBIfam" id="TIGR02252">
    <property type="entry name" value="DREG-2"/>
    <property type="match status" value="1"/>
</dbReference>
<dbReference type="SUPFAM" id="SSF56784">
    <property type="entry name" value="HAD-like"/>
    <property type="match status" value="1"/>
</dbReference>
<dbReference type="GO" id="GO:0005634">
    <property type="term" value="C:nucleus"/>
    <property type="evidence" value="ECO:0007669"/>
    <property type="project" value="TreeGrafter"/>
</dbReference>
<comment type="caution">
    <text evidence="2">The sequence shown here is derived from an EMBL/GenBank/DDBJ whole genome shotgun (WGS) entry which is preliminary data.</text>
</comment>
<evidence type="ECO:0000313" key="3">
    <source>
        <dbReference type="Proteomes" id="UP000646827"/>
    </source>
</evidence>
<protein>
    <recommendedName>
        <fullName evidence="4">Haloacid dehalogenase-like hydrolase domain-containing protein 3</fullName>
    </recommendedName>
</protein>
<evidence type="ECO:0000313" key="2">
    <source>
        <dbReference type="EMBL" id="KAG2226869.1"/>
    </source>
</evidence>
<dbReference type="Gene3D" id="1.10.150.720">
    <property type="entry name" value="Haloacid dehalogenase-like hydrolase"/>
    <property type="match status" value="1"/>
</dbReference>
<dbReference type="InterPro" id="IPR044924">
    <property type="entry name" value="HAD-SF_hydro_IA_REG-2-like_cap"/>
</dbReference>
<dbReference type="InterPro" id="IPR051828">
    <property type="entry name" value="HAD-like_hydrolase_domain"/>
</dbReference>
<keyword evidence="3" id="KW-1185">Reference proteome</keyword>
<proteinExistence type="predicted"/>
<dbReference type="Gene3D" id="3.40.50.1000">
    <property type="entry name" value="HAD superfamily/HAD-like"/>
    <property type="match status" value="1"/>
</dbReference>
<dbReference type="Pfam" id="PF00702">
    <property type="entry name" value="Hydrolase"/>
    <property type="match status" value="1"/>
</dbReference>
<dbReference type="GO" id="GO:0016791">
    <property type="term" value="F:phosphatase activity"/>
    <property type="evidence" value="ECO:0007669"/>
    <property type="project" value="UniProtKB-ARBA"/>
</dbReference>
<dbReference type="NCBIfam" id="TIGR01549">
    <property type="entry name" value="HAD-SF-IA-v1"/>
    <property type="match status" value="1"/>
</dbReference>
<dbReference type="OrthoDB" id="444127at2759"/>
<gene>
    <name evidence="2" type="ORF">INT45_010148</name>
</gene>
<dbReference type="InterPro" id="IPR011949">
    <property type="entry name" value="HAD-SF_hydro_IA_REG-2-like"/>
</dbReference>
<reference evidence="2 3" key="1">
    <citation type="submission" date="2020-12" db="EMBL/GenBank/DDBJ databases">
        <title>Metabolic potential, ecology and presence of endohyphal bacteria is reflected in genomic diversity of Mucoromycotina.</title>
        <authorList>
            <person name="Muszewska A."/>
            <person name="Okrasinska A."/>
            <person name="Steczkiewicz K."/>
            <person name="Drgas O."/>
            <person name="Orlowska M."/>
            <person name="Perlinska-Lenart U."/>
            <person name="Aleksandrzak-Piekarczyk T."/>
            <person name="Szatraj K."/>
            <person name="Zielenkiewicz U."/>
            <person name="Pilsyk S."/>
            <person name="Malc E."/>
            <person name="Mieczkowski P."/>
            <person name="Kruszewska J.S."/>
            <person name="Biernat P."/>
            <person name="Pawlowska J."/>
        </authorList>
    </citation>
    <scope>NUCLEOTIDE SEQUENCE [LARGE SCALE GENOMIC DNA]</scope>
    <source>
        <strain evidence="2 3">CBS 142.35</strain>
    </source>
</reference>
<dbReference type="PANTHER" id="PTHR46191:SF2">
    <property type="entry name" value="HALOACID DEHALOGENASE-LIKE HYDROLASE DOMAIN-CONTAINING PROTEIN 3"/>
    <property type="match status" value="1"/>
</dbReference>
<dbReference type="SFLD" id="SFLDG01129">
    <property type="entry name" value="C1.5:_HAD__Beta-PGM__Phosphata"/>
    <property type="match status" value="1"/>
</dbReference>
<evidence type="ECO:0008006" key="4">
    <source>
        <dbReference type="Google" id="ProtNLM"/>
    </source>
</evidence>
<dbReference type="SFLD" id="SFLDS00003">
    <property type="entry name" value="Haloacid_Dehalogenase"/>
    <property type="match status" value="1"/>
</dbReference>